<sequence>MNYKKIALLASTTLLSVALVACGGNDKKKEEASSEATSSSVEKKETKKESKNEDSKEFKEFADDVQKKMKAKEMTSIYNDFESKDFQKGNIKVTLEGYELLEVKDFSNDYAIQYKDNTDEGGVMIAKFSVENEGEEDLYYSPTLDFTIGSDKKPYGWKKNMMPNDVDAINSIFVQNKNLVKGKEKITGFTVYSINKEALDKMKEEGFIDLSIPAAYPNDSLNMKERIGEDEKVKLAVTKNGVEVLEKKGSFYQDKPTTENWGEKTLLKEKKDINETVTFKEVDYTLNGYQFAEFTPSADEARTFEDFKNGIVLLTVDLSLTNNSASGIELSSSSSLLLVNDESQKLMSQGTLLNRLTKDILAPGEKEEHWLQVYILDKEQYEKIWKEKDFIIDMKPKSEDMASLTKYQEILITLPQ</sequence>
<dbReference type="PROSITE" id="PS51257">
    <property type="entry name" value="PROKAR_LIPOPROTEIN"/>
    <property type="match status" value="1"/>
</dbReference>
<accession>A0A1H9QCY9</accession>
<evidence type="ECO:0000313" key="3">
    <source>
        <dbReference type="EMBL" id="SER58406.1"/>
    </source>
</evidence>
<protein>
    <recommendedName>
        <fullName evidence="5">DUF5068 domain-containing protein</fullName>
    </recommendedName>
</protein>
<gene>
    <name evidence="3" type="ORF">SAMN04488559_1027</name>
</gene>
<evidence type="ECO:0000256" key="1">
    <source>
        <dbReference type="SAM" id="MobiDB-lite"/>
    </source>
</evidence>
<evidence type="ECO:0000256" key="2">
    <source>
        <dbReference type="SAM" id="SignalP"/>
    </source>
</evidence>
<keyword evidence="2" id="KW-0732">Signal</keyword>
<feature type="chain" id="PRO_5039158849" description="DUF5068 domain-containing protein" evidence="2">
    <location>
        <begin position="24"/>
        <end position="416"/>
    </location>
</feature>
<dbReference type="OrthoDB" id="2138699at2"/>
<feature type="region of interest" description="Disordered" evidence="1">
    <location>
        <begin position="25"/>
        <end position="57"/>
    </location>
</feature>
<evidence type="ECO:0000313" key="4">
    <source>
        <dbReference type="Proteomes" id="UP000198948"/>
    </source>
</evidence>
<evidence type="ECO:0008006" key="5">
    <source>
        <dbReference type="Google" id="ProtNLM"/>
    </source>
</evidence>
<proteinExistence type="predicted"/>
<name>A0A1H9QCY9_9LACT</name>
<dbReference type="Gene3D" id="2.60.40.4170">
    <property type="match status" value="1"/>
</dbReference>
<keyword evidence="4" id="KW-1185">Reference proteome</keyword>
<feature type="compositionally biased region" description="Basic and acidic residues" evidence="1">
    <location>
        <begin position="41"/>
        <end position="57"/>
    </location>
</feature>
<organism evidence="3 4">
    <name type="scientific">Isobaculum melis</name>
    <dbReference type="NCBI Taxonomy" id="142588"/>
    <lineage>
        <taxon>Bacteria</taxon>
        <taxon>Bacillati</taxon>
        <taxon>Bacillota</taxon>
        <taxon>Bacilli</taxon>
        <taxon>Lactobacillales</taxon>
        <taxon>Carnobacteriaceae</taxon>
        <taxon>Isobaculum</taxon>
    </lineage>
</organism>
<reference evidence="3 4" key="1">
    <citation type="submission" date="2016-10" db="EMBL/GenBank/DDBJ databases">
        <authorList>
            <person name="de Groot N.N."/>
        </authorList>
    </citation>
    <scope>NUCLEOTIDE SEQUENCE [LARGE SCALE GENOMIC DNA]</scope>
    <source>
        <strain evidence="3 4">DSM 13760</strain>
    </source>
</reference>
<feature type="signal peptide" evidence="2">
    <location>
        <begin position="1"/>
        <end position="23"/>
    </location>
</feature>
<dbReference type="Proteomes" id="UP000198948">
    <property type="component" value="Unassembled WGS sequence"/>
</dbReference>
<dbReference type="RefSeq" id="WP_092649713.1">
    <property type="nucleotide sequence ID" value="NZ_FOHA01000002.1"/>
</dbReference>
<dbReference type="EMBL" id="FOHA01000002">
    <property type="protein sequence ID" value="SER58406.1"/>
    <property type="molecule type" value="Genomic_DNA"/>
</dbReference>
<dbReference type="AlphaFoldDB" id="A0A1H9QCY9"/>